<proteinExistence type="predicted"/>
<reference evidence="1 2" key="1">
    <citation type="submission" date="2015-07" db="EMBL/GenBank/DDBJ databases">
        <title>The genome of Melipona quadrifasciata.</title>
        <authorList>
            <person name="Pan H."/>
            <person name="Kapheim K."/>
        </authorList>
    </citation>
    <scope>NUCLEOTIDE SEQUENCE [LARGE SCALE GENOMIC DNA]</scope>
    <source>
        <strain evidence="1">0111107301</strain>
        <tissue evidence="1">Whole body</tissue>
    </source>
</reference>
<dbReference type="AlphaFoldDB" id="A0A0M8ZSS2"/>
<sequence>MIVRKKQKNFTISPAILHFIYSPDLNGEVKFCACVGSPERSLTQTEKNKQVKSVVGWIYFVVANIIRRS</sequence>
<gene>
    <name evidence="1" type="ORF">WN51_07272</name>
</gene>
<evidence type="ECO:0000313" key="2">
    <source>
        <dbReference type="Proteomes" id="UP000053105"/>
    </source>
</evidence>
<evidence type="ECO:0000313" key="1">
    <source>
        <dbReference type="EMBL" id="KOX68779.1"/>
    </source>
</evidence>
<name>A0A0M8ZSS2_9HYME</name>
<accession>A0A0M8ZSS2</accession>
<dbReference type="Proteomes" id="UP000053105">
    <property type="component" value="Unassembled WGS sequence"/>
</dbReference>
<protein>
    <submittedName>
        <fullName evidence="1">Uncharacterized protein</fullName>
    </submittedName>
</protein>
<dbReference type="EMBL" id="KQ435916">
    <property type="protein sequence ID" value="KOX68779.1"/>
    <property type="molecule type" value="Genomic_DNA"/>
</dbReference>
<organism evidence="1 2">
    <name type="scientific">Melipona quadrifasciata</name>
    <dbReference type="NCBI Taxonomy" id="166423"/>
    <lineage>
        <taxon>Eukaryota</taxon>
        <taxon>Metazoa</taxon>
        <taxon>Ecdysozoa</taxon>
        <taxon>Arthropoda</taxon>
        <taxon>Hexapoda</taxon>
        <taxon>Insecta</taxon>
        <taxon>Pterygota</taxon>
        <taxon>Neoptera</taxon>
        <taxon>Endopterygota</taxon>
        <taxon>Hymenoptera</taxon>
        <taxon>Apocrita</taxon>
        <taxon>Aculeata</taxon>
        <taxon>Apoidea</taxon>
        <taxon>Anthophila</taxon>
        <taxon>Apidae</taxon>
        <taxon>Melipona</taxon>
    </lineage>
</organism>
<keyword evidence="2" id="KW-1185">Reference proteome</keyword>